<accession>A0ACA9SMM7</accession>
<organism evidence="1 2">
    <name type="scientific">Racocetra persica</name>
    <dbReference type="NCBI Taxonomy" id="160502"/>
    <lineage>
        <taxon>Eukaryota</taxon>
        <taxon>Fungi</taxon>
        <taxon>Fungi incertae sedis</taxon>
        <taxon>Mucoromycota</taxon>
        <taxon>Glomeromycotina</taxon>
        <taxon>Glomeromycetes</taxon>
        <taxon>Diversisporales</taxon>
        <taxon>Gigasporaceae</taxon>
        <taxon>Racocetra</taxon>
    </lineage>
</organism>
<evidence type="ECO:0000313" key="1">
    <source>
        <dbReference type="EMBL" id="CAG8842818.1"/>
    </source>
</evidence>
<feature type="non-terminal residue" evidence="1">
    <location>
        <position position="1"/>
    </location>
</feature>
<reference evidence="1" key="1">
    <citation type="submission" date="2021-06" db="EMBL/GenBank/DDBJ databases">
        <authorList>
            <person name="Kallberg Y."/>
            <person name="Tangrot J."/>
            <person name="Rosling A."/>
        </authorList>
    </citation>
    <scope>NUCLEOTIDE SEQUENCE</scope>
    <source>
        <strain evidence="1">MA461A</strain>
    </source>
</reference>
<proteinExistence type="predicted"/>
<dbReference type="Proteomes" id="UP000789920">
    <property type="component" value="Unassembled WGS sequence"/>
</dbReference>
<comment type="caution">
    <text evidence="1">The sequence shown here is derived from an EMBL/GenBank/DDBJ whole genome shotgun (WGS) entry which is preliminary data.</text>
</comment>
<protein>
    <submittedName>
        <fullName evidence="1">6712_t:CDS:1</fullName>
    </submittedName>
</protein>
<evidence type="ECO:0000313" key="2">
    <source>
        <dbReference type="Proteomes" id="UP000789920"/>
    </source>
</evidence>
<keyword evidence="2" id="KW-1185">Reference proteome</keyword>
<sequence length="172" mass="18944">DITEALSSRRKEGIPQFLMGHSMGGGLVIKYILDGPERHNIAGLISSAPLLQTTPKAKSLTDDISLFALPIASKLMPNVTWNADINTKFISRDPVEVKKYVEDPLIHSMGSLRTLGDMISIGKLLMAKECIDINIPIYIAHGSDDMITDPNASKLLIEKTKSKDKTFHEWDG</sequence>
<name>A0ACA9SMM7_9GLOM</name>
<feature type="non-terminal residue" evidence="1">
    <location>
        <position position="172"/>
    </location>
</feature>
<gene>
    <name evidence="1" type="ORF">RPERSI_LOCUS32489</name>
</gene>
<dbReference type="EMBL" id="CAJVQC010135794">
    <property type="protein sequence ID" value="CAG8842818.1"/>
    <property type="molecule type" value="Genomic_DNA"/>
</dbReference>